<organism evidence="1 2">
    <name type="scientific">Trifolium medium</name>
    <dbReference type="NCBI Taxonomy" id="97028"/>
    <lineage>
        <taxon>Eukaryota</taxon>
        <taxon>Viridiplantae</taxon>
        <taxon>Streptophyta</taxon>
        <taxon>Embryophyta</taxon>
        <taxon>Tracheophyta</taxon>
        <taxon>Spermatophyta</taxon>
        <taxon>Magnoliopsida</taxon>
        <taxon>eudicotyledons</taxon>
        <taxon>Gunneridae</taxon>
        <taxon>Pentapetalae</taxon>
        <taxon>rosids</taxon>
        <taxon>fabids</taxon>
        <taxon>Fabales</taxon>
        <taxon>Fabaceae</taxon>
        <taxon>Papilionoideae</taxon>
        <taxon>50 kb inversion clade</taxon>
        <taxon>NPAAA clade</taxon>
        <taxon>Hologalegina</taxon>
        <taxon>IRL clade</taxon>
        <taxon>Trifolieae</taxon>
        <taxon>Trifolium</taxon>
    </lineage>
</organism>
<accession>A0A392S592</accession>
<evidence type="ECO:0000313" key="2">
    <source>
        <dbReference type="Proteomes" id="UP000265520"/>
    </source>
</evidence>
<protein>
    <submittedName>
        <fullName evidence="1">Uncharacterized protein</fullName>
    </submittedName>
</protein>
<name>A0A392S592_9FABA</name>
<sequence length="83" mass="9704">MDRRWMYDRCYDGGQIKEVFKFGVELFIDALNTDLDESDETFFNDLQHDSLLQTMMEEDFEIPGFTNASHDPAAWNQGGENPF</sequence>
<dbReference type="EMBL" id="LXQA010313752">
    <property type="protein sequence ID" value="MCI43170.1"/>
    <property type="molecule type" value="Genomic_DNA"/>
</dbReference>
<feature type="non-terminal residue" evidence="1">
    <location>
        <position position="83"/>
    </location>
</feature>
<reference evidence="1 2" key="1">
    <citation type="journal article" date="2018" name="Front. Plant Sci.">
        <title>Red Clover (Trifolium pratense) and Zigzag Clover (T. medium) - A Picture of Genomic Similarities and Differences.</title>
        <authorList>
            <person name="Dluhosova J."/>
            <person name="Istvanek J."/>
            <person name="Nedelnik J."/>
            <person name="Repkova J."/>
        </authorList>
    </citation>
    <scope>NUCLEOTIDE SEQUENCE [LARGE SCALE GENOMIC DNA]</scope>
    <source>
        <strain evidence="2">cv. 10/8</strain>
        <tissue evidence="1">Leaf</tissue>
    </source>
</reference>
<dbReference type="Proteomes" id="UP000265520">
    <property type="component" value="Unassembled WGS sequence"/>
</dbReference>
<proteinExistence type="predicted"/>
<comment type="caution">
    <text evidence="1">The sequence shown here is derived from an EMBL/GenBank/DDBJ whole genome shotgun (WGS) entry which is preliminary data.</text>
</comment>
<evidence type="ECO:0000313" key="1">
    <source>
        <dbReference type="EMBL" id="MCI43170.1"/>
    </source>
</evidence>
<keyword evidence="2" id="KW-1185">Reference proteome</keyword>
<dbReference type="AlphaFoldDB" id="A0A392S592"/>